<accession>A0A7Z8P4K3</accession>
<dbReference type="InterPro" id="IPR016181">
    <property type="entry name" value="Acyl_CoA_acyltransferase"/>
</dbReference>
<dbReference type="PANTHER" id="PTHR43328">
    <property type="entry name" value="ACETYLTRANSFERASE-RELATED"/>
    <property type="match status" value="1"/>
</dbReference>
<comment type="caution">
    <text evidence="2">The sequence shown here is derived from an EMBL/GenBank/DDBJ whole genome shotgun (WGS) entry which is preliminary data.</text>
</comment>
<dbReference type="EMBL" id="VIAQ01000015">
    <property type="protein sequence ID" value="TQD25008.1"/>
    <property type="molecule type" value="Genomic_DNA"/>
</dbReference>
<proteinExistence type="predicted"/>
<evidence type="ECO:0000313" key="3">
    <source>
        <dbReference type="Proteomes" id="UP000319335"/>
    </source>
</evidence>
<keyword evidence="2" id="KW-0808">Transferase</keyword>
<dbReference type="Gene3D" id="3.40.630.30">
    <property type="match status" value="1"/>
</dbReference>
<dbReference type="PANTHER" id="PTHR43328:SF1">
    <property type="entry name" value="N-ACETYLTRANSFERASE DOMAIN-CONTAINING PROTEIN"/>
    <property type="match status" value="1"/>
</dbReference>
<dbReference type="InterPro" id="IPR000182">
    <property type="entry name" value="GNAT_dom"/>
</dbReference>
<dbReference type="OrthoDB" id="120213at2157"/>
<sequence length="174" mass="20193">MLIVTDNFTLREWKERDAERLASIANNRKIANNLRDGFPHPYSIEDAKQYISFARLEDADSKQIAIEIDGRVAGSIGAYFKENIHRKNTEIGYFLAEEYWGRGIMPKVVRCMTQYLFENYDIIRVYAQPFSRNTASRRVLEKAGFRCEAILKNNVIKNNVVQDSCIYAVLKEDL</sequence>
<dbReference type="GO" id="GO:0016747">
    <property type="term" value="F:acyltransferase activity, transferring groups other than amino-acyl groups"/>
    <property type="evidence" value="ECO:0007669"/>
    <property type="project" value="InterPro"/>
</dbReference>
<feature type="domain" description="N-acetyltransferase" evidence="1">
    <location>
        <begin position="8"/>
        <end position="172"/>
    </location>
</feature>
<dbReference type="RefSeq" id="WP_154809735.1">
    <property type="nucleotide sequence ID" value="NZ_VIAQ01000015.1"/>
</dbReference>
<evidence type="ECO:0000313" key="2">
    <source>
        <dbReference type="EMBL" id="TQD25008.1"/>
    </source>
</evidence>
<reference evidence="2 3" key="1">
    <citation type="submission" date="2019-06" db="EMBL/GenBank/DDBJ databases">
        <title>Draft genome sequence of Methanolobus vulcani B1d.</title>
        <authorList>
            <person name="Creighbaum A.J."/>
            <person name="Ticak T."/>
            <person name="Hariraju D."/>
            <person name="Arivett B.A."/>
            <person name="Ferguson D.J.Jr."/>
        </authorList>
    </citation>
    <scope>NUCLEOTIDE SEQUENCE [LARGE SCALE GENOMIC DNA]</scope>
    <source>
        <strain evidence="2 3">B1d</strain>
    </source>
</reference>
<protein>
    <submittedName>
        <fullName evidence="2">GNAT family N-acetyltransferase</fullName>
    </submittedName>
</protein>
<dbReference type="Pfam" id="PF13302">
    <property type="entry name" value="Acetyltransf_3"/>
    <property type="match status" value="1"/>
</dbReference>
<evidence type="ECO:0000259" key="1">
    <source>
        <dbReference type="PROSITE" id="PS51186"/>
    </source>
</evidence>
<dbReference type="Proteomes" id="UP000319335">
    <property type="component" value="Unassembled WGS sequence"/>
</dbReference>
<gene>
    <name evidence="2" type="ORF">FKV42_08070</name>
</gene>
<keyword evidence="3" id="KW-1185">Reference proteome</keyword>
<dbReference type="PROSITE" id="PS51186">
    <property type="entry name" value="GNAT"/>
    <property type="match status" value="1"/>
</dbReference>
<organism evidence="2 3">
    <name type="scientific">Methanolobus vulcani</name>
    <dbReference type="NCBI Taxonomy" id="38026"/>
    <lineage>
        <taxon>Archaea</taxon>
        <taxon>Methanobacteriati</taxon>
        <taxon>Methanobacteriota</taxon>
        <taxon>Stenosarchaea group</taxon>
        <taxon>Methanomicrobia</taxon>
        <taxon>Methanosarcinales</taxon>
        <taxon>Methanosarcinaceae</taxon>
        <taxon>Methanolobus</taxon>
    </lineage>
</organism>
<dbReference type="SUPFAM" id="SSF55729">
    <property type="entry name" value="Acyl-CoA N-acyltransferases (Nat)"/>
    <property type="match status" value="1"/>
</dbReference>
<dbReference type="AlphaFoldDB" id="A0A7Z8P4K3"/>
<name>A0A7Z8P4K3_9EURY</name>